<dbReference type="NCBIfam" id="TIGR01352">
    <property type="entry name" value="tonB_Cterm"/>
    <property type="match status" value="1"/>
</dbReference>
<gene>
    <name evidence="6" type="ORF">BCF55_1179</name>
</gene>
<dbReference type="AlphaFoldDB" id="A0A497XUR7"/>
<keyword evidence="4 5" id="KW-0472">Membrane</keyword>
<dbReference type="Proteomes" id="UP000267841">
    <property type="component" value="Unassembled WGS sequence"/>
</dbReference>
<keyword evidence="3 5" id="KW-1133">Transmembrane helix</keyword>
<comment type="subcellular location">
    <subcellularLocation>
        <location evidence="1">Membrane</location>
        <topology evidence="1">Single-pass membrane protein</topology>
    </subcellularLocation>
</comment>
<keyword evidence="2 5" id="KW-0812">Transmembrane</keyword>
<comment type="caution">
    <text evidence="6">The sequence shown here is derived from an EMBL/GenBank/DDBJ whole genome shotgun (WGS) entry which is preliminary data.</text>
</comment>
<dbReference type="GO" id="GO:0016020">
    <property type="term" value="C:membrane"/>
    <property type="evidence" value="ECO:0007669"/>
    <property type="project" value="UniProtKB-SubCell"/>
</dbReference>
<sequence length="231" mass="25871">MLKTAVEEALYWIISILINLLLLSLLTTVFIVKVKEVPEIYPLRVVDIKEVEVAKPRKQRSVVEAKSEARKTISREKKGVGKERKVGATVTKAHEKGDVKVPVQREEDVSVLSALEKKIESRLKKRETKKKEVGSLSAVLTGKEVRIKGGSRSIVYTPPAPELISTEFPSAVRVRIWVSPEGRVVKALLLQRSGNVNIDNTLLTYVRGIRFEKVEDEEVQVGEITFSFRGG</sequence>
<organism evidence="6 7">
    <name type="scientific">Hydrogenivirga caldilitoris</name>
    <dbReference type="NCBI Taxonomy" id="246264"/>
    <lineage>
        <taxon>Bacteria</taxon>
        <taxon>Pseudomonadati</taxon>
        <taxon>Aquificota</taxon>
        <taxon>Aquificia</taxon>
        <taxon>Aquificales</taxon>
        <taxon>Aquificaceae</taxon>
        <taxon>Hydrogenivirga</taxon>
    </lineage>
</organism>
<reference evidence="6 7" key="1">
    <citation type="submission" date="2018-10" db="EMBL/GenBank/DDBJ databases">
        <title>Genomic Encyclopedia of Archaeal and Bacterial Type Strains, Phase II (KMG-II): from individual species to whole genera.</title>
        <authorList>
            <person name="Goeker M."/>
        </authorList>
    </citation>
    <scope>NUCLEOTIDE SEQUENCE [LARGE SCALE GENOMIC DNA]</scope>
    <source>
        <strain evidence="6 7">DSM 16510</strain>
    </source>
</reference>
<evidence type="ECO:0000313" key="6">
    <source>
        <dbReference type="EMBL" id="RLJ70892.1"/>
    </source>
</evidence>
<evidence type="ECO:0000313" key="7">
    <source>
        <dbReference type="Proteomes" id="UP000267841"/>
    </source>
</evidence>
<protein>
    <submittedName>
        <fullName evidence="6">Protein TonB</fullName>
    </submittedName>
</protein>
<feature type="transmembrane region" description="Helical" evidence="5">
    <location>
        <begin position="12"/>
        <end position="32"/>
    </location>
</feature>
<evidence type="ECO:0000256" key="3">
    <source>
        <dbReference type="ARBA" id="ARBA00022989"/>
    </source>
</evidence>
<dbReference type="OrthoDB" id="14974at2"/>
<dbReference type="RefSeq" id="WP_121011343.1">
    <property type="nucleotide sequence ID" value="NZ_RCCJ01000001.1"/>
</dbReference>
<dbReference type="InterPro" id="IPR006260">
    <property type="entry name" value="TonB/TolA_C"/>
</dbReference>
<evidence type="ECO:0000256" key="4">
    <source>
        <dbReference type="ARBA" id="ARBA00023136"/>
    </source>
</evidence>
<dbReference type="EMBL" id="RCCJ01000001">
    <property type="protein sequence ID" value="RLJ70892.1"/>
    <property type="molecule type" value="Genomic_DNA"/>
</dbReference>
<keyword evidence="7" id="KW-1185">Reference proteome</keyword>
<accession>A0A497XUR7</accession>
<dbReference type="SUPFAM" id="SSF74653">
    <property type="entry name" value="TolA/TonB C-terminal domain"/>
    <property type="match status" value="1"/>
</dbReference>
<evidence type="ECO:0000256" key="1">
    <source>
        <dbReference type="ARBA" id="ARBA00004167"/>
    </source>
</evidence>
<evidence type="ECO:0000256" key="2">
    <source>
        <dbReference type="ARBA" id="ARBA00022692"/>
    </source>
</evidence>
<name>A0A497XUR7_9AQUI</name>
<proteinExistence type="predicted"/>
<evidence type="ECO:0000256" key="5">
    <source>
        <dbReference type="SAM" id="Phobius"/>
    </source>
</evidence>